<proteinExistence type="predicted"/>
<dbReference type="AlphaFoldDB" id="A0A1G8AIJ8"/>
<dbReference type="RefSeq" id="WP_090502869.1">
    <property type="nucleotide sequence ID" value="NZ_FNCH01000019.1"/>
</dbReference>
<protein>
    <submittedName>
        <fullName evidence="1">Killing trait domain-containing protein</fullName>
    </submittedName>
</protein>
<dbReference type="Pfam" id="PF11747">
    <property type="entry name" value="RebB"/>
    <property type="match status" value="1"/>
</dbReference>
<keyword evidence="2" id="KW-1185">Reference proteome</keyword>
<sequence length="95" mass="9717">MAFPTAVNSQITDSVTQANTKVLGDAAAIAMGNFFQATSQALANAAHNATTSQQQSNITAQAATTMGVTTLYSIDTASDAVGTKQIYTPGKVKGF</sequence>
<gene>
    <name evidence="1" type="ORF">SAMN05421827_11922</name>
</gene>
<dbReference type="Proteomes" id="UP000199643">
    <property type="component" value="Unassembled WGS sequence"/>
</dbReference>
<evidence type="ECO:0000313" key="1">
    <source>
        <dbReference type="EMBL" id="SDH20719.1"/>
    </source>
</evidence>
<evidence type="ECO:0000313" key="2">
    <source>
        <dbReference type="Proteomes" id="UP000199643"/>
    </source>
</evidence>
<dbReference type="STRING" id="405671.SAMN05421827_11922"/>
<name>A0A1G8AIJ8_9SPHI</name>
<dbReference type="EMBL" id="FNCH01000019">
    <property type="protein sequence ID" value="SDH20719.1"/>
    <property type="molecule type" value="Genomic_DNA"/>
</dbReference>
<reference evidence="2" key="1">
    <citation type="submission" date="2016-10" db="EMBL/GenBank/DDBJ databases">
        <authorList>
            <person name="Varghese N."/>
            <person name="Submissions S."/>
        </authorList>
    </citation>
    <scope>NUCLEOTIDE SEQUENCE [LARGE SCALE GENOMIC DNA]</scope>
    <source>
        <strain evidence="2">DSM 17933</strain>
    </source>
</reference>
<dbReference type="InterPro" id="IPR021070">
    <property type="entry name" value="Killing_trait_RebB"/>
</dbReference>
<dbReference type="OrthoDB" id="768832at2"/>
<organism evidence="1 2">
    <name type="scientific">Pedobacter terrae</name>
    <dbReference type="NCBI Taxonomy" id="405671"/>
    <lineage>
        <taxon>Bacteria</taxon>
        <taxon>Pseudomonadati</taxon>
        <taxon>Bacteroidota</taxon>
        <taxon>Sphingobacteriia</taxon>
        <taxon>Sphingobacteriales</taxon>
        <taxon>Sphingobacteriaceae</taxon>
        <taxon>Pedobacter</taxon>
    </lineage>
</organism>
<accession>A0A1G8AIJ8</accession>